<comment type="caution">
    <text evidence="1">The sequence shown here is derived from an EMBL/GenBank/DDBJ whole genome shotgun (WGS) entry which is preliminary data.</text>
</comment>
<accession>A0A0J5ZU63</accession>
<name>A0A0J5ZU63_BURCE</name>
<dbReference type="AlphaFoldDB" id="A0A0J5ZU63"/>
<sequence>MAWTDLDPFIDKHSMRMQAIERYARGDIVQHIEAAMGVNRHAPHLDGRIYGAVRSLPTCA</sequence>
<dbReference type="Proteomes" id="UP000036338">
    <property type="component" value="Unassembled WGS sequence"/>
</dbReference>
<dbReference type="PATRIC" id="fig|292.27.peg.2907"/>
<dbReference type="EMBL" id="LDWR01000024">
    <property type="protein sequence ID" value="KML57015.1"/>
    <property type="molecule type" value="Genomic_DNA"/>
</dbReference>
<gene>
    <name evidence="1" type="ORF">VL15_14890</name>
</gene>
<evidence type="ECO:0000313" key="1">
    <source>
        <dbReference type="EMBL" id="KML57015.1"/>
    </source>
</evidence>
<proteinExistence type="predicted"/>
<reference evidence="1 2" key="1">
    <citation type="submission" date="2015-05" db="EMBL/GenBank/DDBJ databases">
        <title>Draft genome of Burkholderia cepacia LK29.</title>
        <authorList>
            <person name="Chan X.Y."/>
        </authorList>
    </citation>
    <scope>NUCLEOTIDE SEQUENCE [LARGE SCALE GENOMIC DNA]</scope>
    <source>
        <strain evidence="1 2">LK29</strain>
    </source>
</reference>
<evidence type="ECO:0000313" key="2">
    <source>
        <dbReference type="Proteomes" id="UP000036338"/>
    </source>
</evidence>
<protein>
    <submittedName>
        <fullName evidence="1">Uncharacterized protein</fullName>
    </submittedName>
</protein>
<organism evidence="1 2">
    <name type="scientific">Burkholderia cepacia</name>
    <name type="common">Pseudomonas cepacia</name>
    <dbReference type="NCBI Taxonomy" id="292"/>
    <lineage>
        <taxon>Bacteria</taxon>
        <taxon>Pseudomonadati</taxon>
        <taxon>Pseudomonadota</taxon>
        <taxon>Betaproteobacteria</taxon>
        <taxon>Burkholderiales</taxon>
        <taxon>Burkholderiaceae</taxon>
        <taxon>Burkholderia</taxon>
        <taxon>Burkholderia cepacia complex</taxon>
    </lineage>
</organism>